<organism evidence="3 4">
    <name type="scientific">Hydrogenophaga palleronii</name>
    <dbReference type="NCBI Taxonomy" id="65655"/>
    <lineage>
        <taxon>Bacteria</taxon>
        <taxon>Pseudomonadati</taxon>
        <taxon>Pseudomonadota</taxon>
        <taxon>Betaproteobacteria</taxon>
        <taxon>Burkholderiales</taxon>
        <taxon>Comamonadaceae</taxon>
        <taxon>Hydrogenophaga</taxon>
    </lineage>
</organism>
<dbReference type="InterPro" id="IPR029058">
    <property type="entry name" value="AB_hydrolase_fold"/>
</dbReference>
<dbReference type="EMBL" id="JAVDWU010000002">
    <property type="protein sequence ID" value="MDR7149458.1"/>
    <property type="molecule type" value="Genomic_DNA"/>
</dbReference>
<dbReference type="Gene3D" id="3.40.50.1820">
    <property type="entry name" value="alpha/beta hydrolase"/>
    <property type="match status" value="1"/>
</dbReference>
<proteinExistence type="predicted"/>
<evidence type="ECO:0000313" key="4">
    <source>
        <dbReference type="Proteomes" id="UP001265700"/>
    </source>
</evidence>
<evidence type="ECO:0000256" key="1">
    <source>
        <dbReference type="SAM" id="MobiDB-lite"/>
    </source>
</evidence>
<dbReference type="Pfam" id="PF12697">
    <property type="entry name" value="Abhydrolase_6"/>
    <property type="match status" value="1"/>
</dbReference>
<name>A0ABU1WJK3_9BURK</name>
<dbReference type="PANTHER" id="PTHR37017">
    <property type="entry name" value="AB HYDROLASE-1 DOMAIN-CONTAINING PROTEIN-RELATED"/>
    <property type="match status" value="1"/>
</dbReference>
<gene>
    <name evidence="3" type="ORF">J2W49_001407</name>
</gene>
<dbReference type="InterPro" id="IPR000073">
    <property type="entry name" value="AB_hydrolase_1"/>
</dbReference>
<dbReference type="PANTHER" id="PTHR37017:SF11">
    <property type="entry name" value="ESTERASE_LIPASE_THIOESTERASE DOMAIN-CONTAINING PROTEIN"/>
    <property type="match status" value="1"/>
</dbReference>
<dbReference type="Proteomes" id="UP001265700">
    <property type="component" value="Unassembled WGS sequence"/>
</dbReference>
<dbReference type="RefSeq" id="WP_310313443.1">
    <property type="nucleotide sequence ID" value="NZ_JAVDWU010000002.1"/>
</dbReference>
<evidence type="ECO:0000313" key="3">
    <source>
        <dbReference type="EMBL" id="MDR7149458.1"/>
    </source>
</evidence>
<feature type="region of interest" description="Disordered" evidence="1">
    <location>
        <begin position="122"/>
        <end position="147"/>
    </location>
</feature>
<feature type="domain" description="AB hydrolase-1" evidence="2">
    <location>
        <begin position="12"/>
        <end position="240"/>
    </location>
</feature>
<reference evidence="3 4" key="1">
    <citation type="submission" date="2023-07" db="EMBL/GenBank/DDBJ databases">
        <title>Sorghum-associated microbial communities from plants grown in Nebraska, USA.</title>
        <authorList>
            <person name="Schachtman D."/>
        </authorList>
    </citation>
    <scope>NUCLEOTIDE SEQUENCE [LARGE SCALE GENOMIC DNA]</scope>
    <source>
        <strain evidence="3 4">4249</strain>
    </source>
</reference>
<dbReference type="InterPro" id="IPR052897">
    <property type="entry name" value="Sec-Metab_Biosynth_Hydrolase"/>
</dbReference>
<comment type="caution">
    <text evidence="3">The sequence shown here is derived from an EMBL/GenBank/DDBJ whole genome shotgun (WGS) entry which is preliminary data.</text>
</comment>
<accession>A0ABU1WJK3</accession>
<feature type="compositionally biased region" description="Basic and acidic residues" evidence="1">
    <location>
        <begin position="124"/>
        <end position="138"/>
    </location>
</feature>
<sequence>MIAASSPPATAVVLVHGSWHGAWCWARVLPLLRAGGVQAYAVTLTGVGERAHLLSPAVDLQTHIQDVIGLIEAEELERVLLVGHSYAGMVITGVADRLQRQRPGLLSRLVYLDAAVPYPGDSWSSHHSDETRQARIEASKSSGGLSFPPPDSALFGLAGADREWVNRRQTPQPFRLYQQPLNFDGALVAQIPRTFIDCTQPALATIAPARQRVRSEPGWQVLEMATGHDPMVSQPEELAEMLLSLSGTPSD</sequence>
<protein>
    <submittedName>
        <fullName evidence="3">Pimeloyl-ACP methyl ester carboxylesterase</fullName>
    </submittedName>
</protein>
<keyword evidence="4" id="KW-1185">Reference proteome</keyword>
<evidence type="ECO:0000259" key="2">
    <source>
        <dbReference type="Pfam" id="PF12697"/>
    </source>
</evidence>
<dbReference type="SUPFAM" id="SSF53474">
    <property type="entry name" value="alpha/beta-Hydrolases"/>
    <property type="match status" value="1"/>
</dbReference>